<keyword evidence="3" id="KW-1185">Reference proteome</keyword>
<proteinExistence type="predicted"/>
<dbReference type="RefSeq" id="WP_111195767.1">
    <property type="nucleotide sequence ID" value="NZ_QKVK01000001.1"/>
</dbReference>
<name>A0A2W2B0L2_9HYPH</name>
<dbReference type="PROSITE" id="PS51186">
    <property type="entry name" value="GNAT"/>
    <property type="match status" value="1"/>
</dbReference>
<dbReference type="InterPro" id="IPR000182">
    <property type="entry name" value="GNAT_dom"/>
</dbReference>
<dbReference type="Proteomes" id="UP000248795">
    <property type="component" value="Unassembled WGS sequence"/>
</dbReference>
<dbReference type="CDD" id="cd04301">
    <property type="entry name" value="NAT_SF"/>
    <property type="match status" value="1"/>
</dbReference>
<keyword evidence="2" id="KW-0808">Transferase</keyword>
<protein>
    <submittedName>
        <fullName evidence="2">GNAT family N-acetyltransferase</fullName>
    </submittedName>
</protein>
<evidence type="ECO:0000313" key="2">
    <source>
        <dbReference type="EMBL" id="PZF78440.1"/>
    </source>
</evidence>
<dbReference type="Pfam" id="PF00583">
    <property type="entry name" value="Acetyltransf_1"/>
    <property type="match status" value="1"/>
</dbReference>
<accession>A0A2W2B0L2</accession>
<feature type="domain" description="N-acetyltransferase" evidence="1">
    <location>
        <begin position="5"/>
        <end position="155"/>
    </location>
</feature>
<evidence type="ECO:0000313" key="3">
    <source>
        <dbReference type="Proteomes" id="UP000248795"/>
    </source>
</evidence>
<comment type="caution">
    <text evidence="2">The sequence shown here is derived from an EMBL/GenBank/DDBJ whole genome shotgun (WGS) entry which is preliminary data.</text>
</comment>
<dbReference type="InterPro" id="IPR016181">
    <property type="entry name" value="Acyl_CoA_acyltransferase"/>
</dbReference>
<organism evidence="2 3">
    <name type="scientific">Aestuariivirga litoralis</name>
    <dbReference type="NCBI Taxonomy" id="2650924"/>
    <lineage>
        <taxon>Bacteria</taxon>
        <taxon>Pseudomonadati</taxon>
        <taxon>Pseudomonadota</taxon>
        <taxon>Alphaproteobacteria</taxon>
        <taxon>Hyphomicrobiales</taxon>
        <taxon>Aestuariivirgaceae</taxon>
        <taxon>Aestuariivirga</taxon>
    </lineage>
</organism>
<dbReference type="EMBL" id="QKVK01000001">
    <property type="protein sequence ID" value="PZF78440.1"/>
    <property type="molecule type" value="Genomic_DNA"/>
</dbReference>
<gene>
    <name evidence="2" type="ORF">DK847_01070</name>
</gene>
<evidence type="ECO:0000259" key="1">
    <source>
        <dbReference type="PROSITE" id="PS51186"/>
    </source>
</evidence>
<reference evidence="3" key="1">
    <citation type="submission" date="2018-06" db="EMBL/GenBank/DDBJ databases">
        <title>Aestuariibacter litoralis strain KCTC 52945T.</title>
        <authorList>
            <person name="Li X."/>
            <person name="Salam N."/>
            <person name="Li J.-L."/>
            <person name="Chen Y.-M."/>
            <person name="Yang Z.-W."/>
            <person name="Zhang L.-Y."/>
            <person name="Han M.-X."/>
            <person name="Xiao M."/>
            <person name="Li W.-J."/>
        </authorList>
    </citation>
    <scope>NUCLEOTIDE SEQUENCE [LARGE SCALE GENOMIC DNA]</scope>
    <source>
        <strain evidence="3">KCTC 52945</strain>
    </source>
</reference>
<dbReference type="GO" id="GO:0016747">
    <property type="term" value="F:acyltransferase activity, transferring groups other than amino-acyl groups"/>
    <property type="evidence" value="ECO:0007669"/>
    <property type="project" value="InterPro"/>
</dbReference>
<dbReference type="Gene3D" id="3.40.630.30">
    <property type="match status" value="1"/>
</dbReference>
<sequence>MCGPISCEDTTATDHDAVEHLLDLAFGSGRHSKTSYRLREGNHPVPGLSLVTRDAGVGLSGTISFWPLAIGEDRSPALLLGPLAIHPDRQGLGLGLALMREGLARAREQGHGLVLLVGDEPYYAKVGFARLPEGQIGLPGPVDPRRFLYLELTPGALKGAAGLARVPGSAAFAVPHAAQGEQQHCEA</sequence>
<dbReference type="AlphaFoldDB" id="A0A2W2B0L2"/>
<dbReference type="SUPFAM" id="SSF55729">
    <property type="entry name" value="Acyl-CoA N-acyltransferases (Nat)"/>
    <property type="match status" value="1"/>
</dbReference>